<sequence length="51" mass="5814">MLYRSWQYTMEIISDTDTLNALVSGFLVSYPSNVSTECGHIFIGPFFNFIS</sequence>
<dbReference type="AlphaFoldDB" id="A0A0E9UEJ4"/>
<reference evidence="1" key="2">
    <citation type="journal article" date="2015" name="Fish Shellfish Immunol.">
        <title>Early steps in the European eel (Anguilla anguilla)-Vibrio vulnificus interaction in the gills: Role of the RtxA13 toxin.</title>
        <authorList>
            <person name="Callol A."/>
            <person name="Pajuelo D."/>
            <person name="Ebbesson L."/>
            <person name="Teles M."/>
            <person name="MacKenzie S."/>
            <person name="Amaro C."/>
        </authorList>
    </citation>
    <scope>NUCLEOTIDE SEQUENCE</scope>
</reference>
<organism evidence="1">
    <name type="scientific">Anguilla anguilla</name>
    <name type="common">European freshwater eel</name>
    <name type="synonym">Muraena anguilla</name>
    <dbReference type="NCBI Taxonomy" id="7936"/>
    <lineage>
        <taxon>Eukaryota</taxon>
        <taxon>Metazoa</taxon>
        <taxon>Chordata</taxon>
        <taxon>Craniata</taxon>
        <taxon>Vertebrata</taxon>
        <taxon>Euteleostomi</taxon>
        <taxon>Actinopterygii</taxon>
        <taxon>Neopterygii</taxon>
        <taxon>Teleostei</taxon>
        <taxon>Anguilliformes</taxon>
        <taxon>Anguillidae</taxon>
        <taxon>Anguilla</taxon>
    </lineage>
</organism>
<evidence type="ECO:0000313" key="1">
    <source>
        <dbReference type="EMBL" id="JAH63353.1"/>
    </source>
</evidence>
<name>A0A0E9UEJ4_ANGAN</name>
<dbReference type="EMBL" id="GBXM01045224">
    <property type="protein sequence ID" value="JAH63353.1"/>
    <property type="molecule type" value="Transcribed_RNA"/>
</dbReference>
<reference evidence="1" key="1">
    <citation type="submission" date="2014-11" db="EMBL/GenBank/DDBJ databases">
        <authorList>
            <person name="Amaro Gonzalez C."/>
        </authorList>
    </citation>
    <scope>NUCLEOTIDE SEQUENCE</scope>
</reference>
<protein>
    <submittedName>
        <fullName evidence="1">Uncharacterized protein</fullName>
    </submittedName>
</protein>
<accession>A0A0E9UEJ4</accession>
<proteinExistence type="predicted"/>